<feature type="domain" description="FAD dependent oxidoreductase" evidence="2">
    <location>
        <begin position="36"/>
        <end position="395"/>
    </location>
</feature>
<dbReference type="RefSeq" id="WP_265963460.1">
    <property type="nucleotide sequence ID" value="NZ_JAPEVI010000003.1"/>
</dbReference>
<keyword evidence="1" id="KW-0560">Oxidoreductase</keyword>
<evidence type="ECO:0000256" key="1">
    <source>
        <dbReference type="ARBA" id="ARBA00023002"/>
    </source>
</evidence>
<dbReference type="PANTHER" id="PTHR13847">
    <property type="entry name" value="SARCOSINE DEHYDROGENASE-RELATED"/>
    <property type="match status" value="1"/>
</dbReference>
<keyword evidence="4" id="KW-1185">Reference proteome</keyword>
<dbReference type="InterPro" id="IPR036188">
    <property type="entry name" value="FAD/NAD-bd_sf"/>
</dbReference>
<proteinExistence type="predicted"/>
<gene>
    <name evidence="3" type="ORF">ON753_15155</name>
</gene>
<name>A0ABT3R3G0_9HYPH</name>
<evidence type="ECO:0000313" key="3">
    <source>
        <dbReference type="EMBL" id="MCX2723692.1"/>
    </source>
</evidence>
<accession>A0ABT3R3G0</accession>
<dbReference type="InterPro" id="IPR006076">
    <property type="entry name" value="FAD-dep_OxRdtase"/>
</dbReference>
<dbReference type="SUPFAM" id="SSF51905">
    <property type="entry name" value="FAD/NAD(P)-binding domain"/>
    <property type="match status" value="1"/>
</dbReference>
<evidence type="ECO:0000313" key="4">
    <source>
        <dbReference type="Proteomes" id="UP001300261"/>
    </source>
</evidence>
<dbReference type="Pfam" id="PF01266">
    <property type="entry name" value="DAO"/>
    <property type="match status" value="1"/>
</dbReference>
<organism evidence="3 4">
    <name type="scientific">Roseibium salinum</name>
    <dbReference type="NCBI Taxonomy" id="1604349"/>
    <lineage>
        <taxon>Bacteria</taxon>
        <taxon>Pseudomonadati</taxon>
        <taxon>Pseudomonadota</taxon>
        <taxon>Alphaproteobacteria</taxon>
        <taxon>Hyphomicrobiales</taxon>
        <taxon>Stappiaceae</taxon>
        <taxon>Roseibium</taxon>
    </lineage>
</organism>
<dbReference type="PANTHER" id="PTHR13847:SF281">
    <property type="entry name" value="FAD DEPENDENT OXIDOREDUCTASE DOMAIN-CONTAINING PROTEIN"/>
    <property type="match status" value="1"/>
</dbReference>
<dbReference type="Gene3D" id="3.30.9.10">
    <property type="entry name" value="D-Amino Acid Oxidase, subunit A, domain 2"/>
    <property type="match status" value="1"/>
</dbReference>
<evidence type="ECO:0000259" key="2">
    <source>
        <dbReference type="Pfam" id="PF01266"/>
    </source>
</evidence>
<dbReference type="Proteomes" id="UP001300261">
    <property type="component" value="Unassembled WGS sequence"/>
</dbReference>
<comment type="caution">
    <text evidence="3">The sequence shown here is derived from an EMBL/GenBank/DDBJ whole genome shotgun (WGS) entry which is preliminary data.</text>
</comment>
<reference evidence="3 4" key="1">
    <citation type="journal article" date="2016" name="Int. J. Syst. Evol. Microbiol.">
        <title>Labrenzia salina sp. nov., isolated from the rhizosphere of the halophyte Arthrocnemum macrostachyum.</title>
        <authorList>
            <person name="Camacho M."/>
            <person name="Redondo-Gomez S."/>
            <person name="Rodriguez-Llorente I."/>
            <person name="Rohde M."/>
            <person name="Sproer C."/>
            <person name="Schumann P."/>
            <person name="Klenk H.P."/>
            <person name="Montero-Calasanz M.D.C."/>
        </authorList>
    </citation>
    <scope>NUCLEOTIDE SEQUENCE [LARGE SCALE GENOMIC DNA]</scope>
    <source>
        <strain evidence="3 4">DSM 29163</strain>
    </source>
</reference>
<dbReference type="EMBL" id="JAPEVI010000003">
    <property type="protein sequence ID" value="MCX2723692.1"/>
    <property type="molecule type" value="Genomic_DNA"/>
</dbReference>
<sequence length="440" mass="48264">MLQSHTDNRRTIGSYWEASVPEPRLDRQLIGNALFDVAVVGAGYAGLSAALKLAQAGVSVCVLEVEHVGYGASGRNGGFCCLGGTKLNERQLIRAFGLEEARKFVAFQVAGVNLVAHRLDSWGVDADRHSKGEVFLAHRPKDTAGLQSEGAFLKETFGIKTRYLSKDDLDAEGHGGPGFHGGLHVPYGFALNPMAYVQALAEQVRTAGGKIFGKSPVTALSQDGDRWRLETGYGLVRAKKVVLAGNGYAREDVPKWLHGRTLPVMSSIQVTRPLSEDELSAQGWTSDTMSADTRILLHYFRLLPDRRFLFGTRGGIFENEPSLAAMRKRARSDFENMFPAWAHVEAEFSWYGHVCLARRLTPFVGEVPGMAGVYAAMGWHGSGIAMASISGEKIAGLITGKLRREDLPAPLQRPFARFPLPGLRKLYLQGAYWWYGIKDR</sequence>
<dbReference type="Gene3D" id="3.50.50.60">
    <property type="entry name" value="FAD/NAD(P)-binding domain"/>
    <property type="match status" value="1"/>
</dbReference>
<protein>
    <submittedName>
        <fullName evidence="3">FAD-binding oxidoreductase</fullName>
    </submittedName>
</protein>